<dbReference type="InterPro" id="IPR002110">
    <property type="entry name" value="Ankyrin_rpt"/>
</dbReference>
<dbReference type="AlphaFoldDB" id="A0A329SDR7"/>
<dbReference type="EMBL" id="RCMV01000282">
    <property type="protein sequence ID" value="KAG3220049.1"/>
    <property type="molecule type" value="Genomic_DNA"/>
</dbReference>
<sequence>MQASDAVERRAFLDAAADGKLDGVNAWISARRDVNATLGEGWTALLYAVAHSRMGIVQRLLEEETIDLNATTITGSSALTFALSRKNNSLVALLLHRGASRATISRRMWQELEAATWIRDEVSHMLSPDWSVVWTPTLHHHFPPAEREKCRLVVYANVLALRLLERQASGGVASSSSLSSAVGWKYEAMQQLWWIAAALTGQLTADEQPVRWRYLTQPLIYHIIEFAVCIW</sequence>
<evidence type="ECO:0000313" key="8">
    <source>
        <dbReference type="EMBL" id="KAG6964808.1"/>
    </source>
</evidence>
<comment type="caution">
    <text evidence="9">The sequence shown here is derived from an EMBL/GenBank/DDBJ whole genome shotgun (WGS) entry which is preliminary data.</text>
</comment>
<evidence type="ECO:0000313" key="6">
    <source>
        <dbReference type="EMBL" id="KAG2980836.1"/>
    </source>
</evidence>
<dbReference type="Proteomes" id="UP000736787">
    <property type="component" value="Unassembled WGS sequence"/>
</dbReference>
<dbReference type="STRING" id="29920.A0A329SDR7"/>
<reference evidence="8" key="3">
    <citation type="submission" date="2021-01" db="EMBL/GenBank/DDBJ databases">
        <title>Phytophthora aleatoria, a newly-described species from Pinus radiata is distinct from Phytophthora cactorum isolates based on comparative genomics.</title>
        <authorList>
            <person name="Mcdougal R."/>
            <person name="Panda P."/>
            <person name="Williams N."/>
            <person name="Studholme D.J."/>
        </authorList>
    </citation>
    <scope>NUCLEOTIDE SEQUENCE</scope>
    <source>
        <strain evidence="8">NZFS 3830</strain>
    </source>
</reference>
<evidence type="ECO:0000256" key="1">
    <source>
        <dbReference type="ARBA" id="ARBA00022737"/>
    </source>
</evidence>
<gene>
    <name evidence="8" type="ORF">JG687_00005741</name>
    <name evidence="9" type="ORF">PC110_g9520</name>
    <name evidence="3" type="ORF">PC113_g11449</name>
    <name evidence="4" type="ORF">PC115_g10347</name>
    <name evidence="5" type="ORF">PC117_g11849</name>
    <name evidence="6" type="ORF">PC118_g10960</name>
    <name evidence="7" type="ORF">PC129_g9166</name>
</gene>
<dbReference type="SMART" id="SM00248">
    <property type="entry name" value="ANK"/>
    <property type="match status" value="3"/>
</dbReference>
<evidence type="ECO:0000256" key="2">
    <source>
        <dbReference type="ARBA" id="ARBA00023043"/>
    </source>
</evidence>
<keyword evidence="10" id="KW-1185">Reference proteome</keyword>
<dbReference type="Proteomes" id="UP000774804">
    <property type="component" value="Unassembled WGS sequence"/>
</dbReference>
<dbReference type="PANTHER" id="PTHR24171:SF8">
    <property type="entry name" value="BRCA1-ASSOCIATED RING DOMAIN PROTEIN 1"/>
    <property type="match status" value="1"/>
</dbReference>
<dbReference type="Proteomes" id="UP000760860">
    <property type="component" value="Unassembled WGS sequence"/>
</dbReference>
<dbReference type="InterPro" id="IPR036770">
    <property type="entry name" value="Ankyrin_rpt-contain_sf"/>
</dbReference>
<keyword evidence="1" id="KW-0677">Repeat</keyword>
<evidence type="ECO:0000313" key="3">
    <source>
        <dbReference type="EMBL" id="KAG2856590.1"/>
    </source>
</evidence>
<protein>
    <submittedName>
        <fullName evidence="9">Uncharacterized protein</fullName>
    </submittedName>
</protein>
<dbReference type="Pfam" id="PF12796">
    <property type="entry name" value="Ank_2"/>
    <property type="match status" value="1"/>
</dbReference>
<evidence type="ECO:0000313" key="10">
    <source>
        <dbReference type="Proteomes" id="UP000251314"/>
    </source>
</evidence>
<dbReference type="Gene3D" id="1.25.40.20">
    <property type="entry name" value="Ankyrin repeat-containing domain"/>
    <property type="match status" value="1"/>
</dbReference>
<proteinExistence type="predicted"/>
<dbReference type="GO" id="GO:0085020">
    <property type="term" value="P:protein K6-linked ubiquitination"/>
    <property type="evidence" value="ECO:0007669"/>
    <property type="project" value="TreeGrafter"/>
</dbReference>
<dbReference type="PANTHER" id="PTHR24171">
    <property type="entry name" value="ANKYRIN REPEAT DOMAIN-CONTAINING PROTEIN 39-RELATED"/>
    <property type="match status" value="1"/>
</dbReference>
<accession>A0A329SDR7</accession>
<evidence type="ECO:0000313" key="5">
    <source>
        <dbReference type="EMBL" id="KAG2937069.1"/>
    </source>
</evidence>
<name>A0A329SDR7_9STRA</name>
<evidence type="ECO:0000313" key="4">
    <source>
        <dbReference type="EMBL" id="KAG2918762.1"/>
    </source>
</evidence>
<dbReference type="EMBL" id="MJFZ01000211">
    <property type="protein sequence ID" value="RAW34146.1"/>
    <property type="molecule type" value="Genomic_DNA"/>
</dbReference>
<dbReference type="Proteomes" id="UP000697107">
    <property type="component" value="Unassembled WGS sequence"/>
</dbReference>
<dbReference type="GO" id="GO:0004842">
    <property type="term" value="F:ubiquitin-protein transferase activity"/>
    <property type="evidence" value="ECO:0007669"/>
    <property type="project" value="TreeGrafter"/>
</dbReference>
<keyword evidence="2" id="KW-0040">ANK repeat</keyword>
<dbReference type="VEuPathDB" id="FungiDB:PC110_g9520"/>
<dbReference type="Proteomes" id="UP000688947">
    <property type="component" value="Unassembled WGS sequence"/>
</dbReference>
<evidence type="ECO:0000313" key="7">
    <source>
        <dbReference type="EMBL" id="KAG3220049.1"/>
    </source>
</evidence>
<dbReference type="EMBL" id="RCMG01000326">
    <property type="protein sequence ID" value="KAG2856590.1"/>
    <property type="molecule type" value="Genomic_DNA"/>
</dbReference>
<dbReference type="OrthoDB" id="194358at2759"/>
<reference evidence="9 10" key="1">
    <citation type="submission" date="2018-01" db="EMBL/GenBank/DDBJ databases">
        <title>Draft genome of the strawberry crown rot pathogen Phytophthora cactorum.</title>
        <authorList>
            <person name="Armitage A.D."/>
            <person name="Lysoe E."/>
            <person name="Nellist C.F."/>
            <person name="Harrison R.J."/>
            <person name="Brurberg M.B."/>
        </authorList>
    </citation>
    <scope>NUCLEOTIDE SEQUENCE [LARGE SCALE GENOMIC DNA]</scope>
    <source>
        <strain evidence="9 10">10300</strain>
    </source>
</reference>
<dbReference type="EMBL" id="JAENGZ010000221">
    <property type="protein sequence ID" value="KAG6964808.1"/>
    <property type="molecule type" value="Genomic_DNA"/>
</dbReference>
<dbReference type="SUPFAM" id="SSF48403">
    <property type="entry name" value="Ankyrin repeat"/>
    <property type="match status" value="1"/>
</dbReference>
<evidence type="ECO:0000313" key="9">
    <source>
        <dbReference type="EMBL" id="RAW34146.1"/>
    </source>
</evidence>
<reference evidence="3" key="2">
    <citation type="submission" date="2018-10" db="EMBL/GenBank/DDBJ databases">
        <title>Effector identification in a new, highly contiguous assembly of the strawberry crown rot pathogen Phytophthora cactorum.</title>
        <authorList>
            <person name="Armitage A.D."/>
            <person name="Nellist C.F."/>
            <person name="Bates H."/>
            <person name="Vickerstaff R.J."/>
            <person name="Harrison R.J."/>
        </authorList>
    </citation>
    <scope>NUCLEOTIDE SEQUENCE</scope>
    <source>
        <strain evidence="3">15-7</strain>
        <strain evidence="4">4032</strain>
        <strain evidence="5">4040</strain>
        <strain evidence="6">P415</strain>
        <strain evidence="7">P421</strain>
    </source>
</reference>
<dbReference type="EMBL" id="RCMI01000304">
    <property type="protein sequence ID" value="KAG2918762.1"/>
    <property type="molecule type" value="Genomic_DNA"/>
</dbReference>
<dbReference type="EMBL" id="RCML01000324">
    <property type="protein sequence ID" value="KAG2980836.1"/>
    <property type="molecule type" value="Genomic_DNA"/>
</dbReference>
<dbReference type="Proteomes" id="UP000251314">
    <property type="component" value="Unassembled WGS sequence"/>
</dbReference>
<dbReference type="Proteomes" id="UP000735874">
    <property type="component" value="Unassembled WGS sequence"/>
</dbReference>
<organism evidence="9 10">
    <name type="scientific">Phytophthora cactorum</name>
    <dbReference type="NCBI Taxonomy" id="29920"/>
    <lineage>
        <taxon>Eukaryota</taxon>
        <taxon>Sar</taxon>
        <taxon>Stramenopiles</taxon>
        <taxon>Oomycota</taxon>
        <taxon>Peronosporomycetes</taxon>
        <taxon>Peronosporales</taxon>
        <taxon>Peronosporaceae</taxon>
        <taxon>Phytophthora</taxon>
    </lineage>
</organism>
<dbReference type="EMBL" id="RCMK01000314">
    <property type="protein sequence ID" value="KAG2937069.1"/>
    <property type="molecule type" value="Genomic_DNA"/>
</dbReference>